<dbReference type="Pfam" id="PF00106">
    <property type="entry name" value="adh_short"/>
    <property type="match status" value="1"/>
</dbReference>
<reference evidence="2" key="1">
    <citation type="submission" date="2022-11" db="EMBL/GenBank/DDBJ databases">
        <title>Chromosomal genome sequence assembly and mating type (MAT) locus characterization of the leprose asexual lichenized fungus Lepraria neglecta (Nyl.) Erichsen.</title>
        <authorList>
            <person name="Allen J.L."/>
            <person name="Pfeffer B."/>
        </authorList>
    </citation>
    <scope>NUCLEOTIDE SEQUENCE</scope>
    <source>
        <strain evidence="2">Allen 5258</strain>
    </source>
</reference>
<gene>
    <name evidence="2" type="ORF">OEA41_003932</name>
</gene>
<dbReference type="PRINTS" id="PR00081">
    <property type="entry name" value="GDHRDH"/>
</dbReference>
<dbReference type="InterPro" id="IPR002347">
    <property type="entry name" value="SDR_fam"/>
</dbReference>
<dbReference type="EMBL" id="JASNWA010000008">
    <property type="protein sequence ID" value="KAK3171848.1"/>
    <property type="molecule type" value="Genomic_DNA"/>
</dbReference>
<accession>A0AAD9Z9C2</accession>
<sequence>MFCTQRPIAPPSPHNLFVGKTILVTGANTGLGFTASRTFLLFGASRLILAVRSLSKGEAARAQLLSDIEIQQQNPHAIVEVFHLDLEEYGSVIRCADEIRMACGGVEDGELEKRRGLDILVLNAGASIFHYQRTKDGHETMMQVNYLSNILLAVSLLPLLKATAGQKGTPARITWVGSSRYKDYSLNNIYIQLLQREMKREERILPHFDSAQNWDKWVRYNDTKFLTALFVREFAKRVSPETIVVNICCPGMVNTGITNNLPLALRGLMMVIMALRARSWEEGGWVVVRAAQEVDVESRGHGGFLKDGSVEP</sequence>
<name>A0AAD9Z9C2_9LECA</name>
<dbReference type="AlphaFoldDB" id="A0AAD9Z9C2"/>
<evidence type="ECO:0000256" key="1">
    <source>
        <dbReference type="ARBA" id="ARBA00023002"/>
    </source>
</evidence>
<keyword evidence="3" id="KW-1185">Reference proteome</keyword>
<dbReference type="PANTHER" id="PTHR43157">
    <property type="entry name" value="PHOSPHATIDYLINOSITOL-GLYCAN BIOSYNTHESIS CLASS F PROTEIN-RELATED"/>
    <property type="match status" value="1"/>
</dbReference>
<keyword evidence="1" id="KW-0560">Oxidoreductase</keyword>
<evidence type="ECO:0008006" key="4">
    <source>
        <dbReference type="Google" id="ProtNLM"/>
    </source>
</evidence>
<dbReference type="Gene3D" id="3.40.50.720">
    <property type="entry name" value="NAD(P)-binding Rossmann-like Domain"/>
    <property type="match status" value="1"/>
</dbReference>
<evidence type="ECO:0000313" key="3">
    <source>
        <dbReference type="Proteomes" id="UP001276659"/>
    </source>
</evidence>
<dbReference type="Proteomes" id="UP001276659">
    <property type="component" value="Unassembled WGS sequence"/>
</dbReference>
<protein>
    <recommendedName>
        <fullName evidence="4">NAD(P)-binding protein</fullName>
    </recommendedName>
</protein>
<evidence type="ECO:0000313" key="2">
    <source>
        <dbReference type="EMBL" id="KAK3171848.1"/>
    </source>
</evidence>
<dbReference type="InterPro" id="IPR036291">
    <property type="entry name" value="NAD(P)-bd_dom_sf"/>
</dbReference>
<dbReference type="SUPFAM" id="SSF51735">
    <property type="entry name" value="NAD(P)-binding Rossmann-fold domains"/>
    <property type="match status" value="1"/>
</dbReference>
<proteinExistence type="predicted"/>
<organism evidence="2 3">
    <name type="scientific">Lepraria neglecta</name>
    <dbReference type="NCBI Taxonomy" id="209136"/>
    <lineage>
        <taxon>Eukaryota</taxon>
        <taxon>Fungi</taxon>
        <taxon>Dikarya</taxon>
        <taxon>Ascomycota</taxon>
        <taxon>Pezizomycotina</taxon>
        <taxon>Lecanoromycetes</taxon>
        <taxon>OSLEUM clade</taxon>
        <taxon>Lecanoromycetidae</taxon>
        <taxon>Lecanorales</taxon>
        <taxon>Lecanorineae</taxon>
        <taxon>Stereocaulaceae</taxon>
        <taxon>Lepraria</taxon>
    </lineage>
</organism>
<comment type="caution">
    <text evidence="2">The sequence shown here is derived from an EMBL/GenBank/DDBJ whole genome shotgun (WGS) entry which is preliminary data.</text>
</comment>
<dbReference type="GO" id="GO:0016491">
    <property type="term" value="F:oxidoreductase activity"/>
    <property type="evidence" value="ECO:0007669"/>
    <property type="project" value="UniProtKB-KW"/>
</dbReference>
<dbReference type="PANTHER" id="PTHR43157:SF31">
    <property type="entry name" value="PHOSPHATIDYLINOSITOL-GLYCAN BIOSYNTHESIS CLASS F PROTEIN"/>
    <property type="match status" value="1"/>
</dbReference>